<evidence type="ECO:0000256" key="2">
    <source>
        <dbReference type="ARBA" id="ARBA00005156"/>
    </source>
</evidence>
<dbReference type="InterPro" id="IPR042263">
    <property type="entry name" value="DPH1/DPH2_1"/>
</dbReference>
<evidence type="ECO:0000256" key="5">
    <source>
        <dbReference type="ARBA" id="ARBA00023004"/>
    </source>
</evidence>
<keyword evidence="6 7" id="KW-0411">Iron-sulfur</keyword>
<dbReference type="SFLD" id="SFLDS00032">
    <property type="entry name" value="Radical_SAM_3-amino-3-carboxyp"/>
    <property type="match status" value="1"/>
</dbReference>
<dbReference type="Gene3D" id="3.40.50.11840">
    <property type="entry name" value="Diphthamide synthesis DPH1/DPH2 domain 1"/>
    <property type="match status" value="2"/>
</dbReference>
<evidence type="ECO:0000256" key="3">
    <source>
        <dbReference type="ARBA" id="ARBA00006179"/>
    </source>
</evidence>
<evidence type="ECO:0000256" key="6">
    <source>
        <dbReference type="ARBA" id="ARBA00023014"/>
    </source>
</evidence>
<comment type="caution">
    <text evidence="9">The sequence shown here is derived from an EMBL/GenBank/DDBJ whole genome shotgun (WGS) entry which is preliminary data.</text>
</comment>
<evidence type="ECO:0000256" key="8">
    <source>
        <dbReference type="SAM" id="MobiDB-lite"/>
    </source>
</evidence>
<accession>A0ABR3GMD9</accession>
<feature type="compositionally biased region" description="Acidic residues" evidence="8">
    <location>
        <begin position="465"/>
        <end position="476"/>
    </location>
</feature>
<evidence type="ECO:0000256" key="4">
    <source>
        <dbReference type="ARBA" id="ARBA00022723"/>
    </source>
</evidence>
<dbReference type="PANTHER" id="PTHR10762">
    <property type="entry name" value="DIPHTHAMIDE BIOSYNTHESIS PROTEIN"/>
    <property type="match status" value="1"/>
</dbReference>
<feature type="region of interest" description="Disordered" evidence="8">
    <location>
        <begin position="114"/>
        <end position="145"/>
    </location>
</feature>
<evidence type="ECO:0000256" key="7">
    <source>
        <dbReference type="RuleBase" id="RU364133"/>
    </source>
</evidence>
<dbReference type="NCBIfam" id="TIGR00272">
    <property type="entry name" value="DPH2"/>
    <property type="match status" value="1"/>
</dbReference>
<keyword evidence="10" id="KW-1185">Reference proteome</keyword>
<evidence type="ECO:0000313" key="9">
    <source>
        <dbReference type="EMBL" id="KAL0637067.1"/>
    </source>
</evidence>
<feature type="compositionally biased region" description="Basic and acidic residues" evidence="8">
    <location>
        <begin position="446"/>
        <end position="459"/>
    </location>
</feature>
<dbReference type="SFLD" id="SFLDG01121">
    <property type="entry name" value="Diphthamide_biosynthesis"/>
    <property type="match status" value="1"/>
</dbReference>
<evidence type="ECO:0000313" key="10">
    <source>
        <dbReference type="Proteomes" id="UP001447188"/>
    </source>
</evidence>
<name>A0ABR3GMD9_9PEZI</name>
<reference evidence="9 10" key="1">
    <citation type="submission" date="2024-02" db="EMBL/GenBank/DDBJ databases">
        <title>Discinaceae phylogenomics.</title>
        <authorList>
            <person name="Dirks A.C."/>
            <person name="James T.Y."/>
        </authorList>
    </citation>
    <scope>NUCLEOTIDE SEQUENCE [LARGE SCALE GENOMIC DNA]</scope>
    <source>
        <strain evidence="9 10">ACD0624</strain>
    </source>
</reference>
<dbReference type="EMBL" id="JBBBZM010000039">
    <property type="protein sequence ID" value="KAL0637067.1"/>
    <property type="molecule type" value="Genomic_DNA"/>
</dbReference>
<evidence type="ECO:0000256" key="1">
    <source>
        <dbReference type="ARBA" id="ARBA00001966"/>
    </source>
</evidence>
<comment type="pathway">
    <text evidence="2 7">Protein modification; peptidyl-diphthamide biosynthesis.</text>
</comment>
<organism evidence="9 10">
    <name type="scientific">Discina gigas</name>
    <dbReference type="NCBI Taxonomy" id="1032678"/>
    <lineage>
        <taxon>Eukaryota</taxon>
        <taxon>Fungi</taxon>
        <taxon>Dikarya</taxon>
        <taxon>Ascomycota</taxon>
        <taxon>Pezizomycotina</taxon>
        <taxon>Pezizomycetes</taxon>
        <taxon>Pezizales</taxon>
        <taxon>Discinaceae</taxon>
        <taxon>Discina</taxon>
    </lineage>
</organism>
<comment type="function">
    <text evidence="7">Required for the first step of diphthamide biosynthesis, a post-translational modification of histidine which occurs in elongation factor 2. DPH1 and DPH2 transfer a 3-amino-3-carboxypropyl (ACP) group from S-adenosyl-L-methionine (SAM) to a histidine residue, the reaction is assisted by a reduction system comprising DPH3 and a NADH-dependent reductase. Facilitates the reduction of the catalytic iron-sulfur cluster found in the DPH1 subunit.</text>
</comment>
<gene>
    <name evidence="9" type="primary">DPH2</name>
    <name evidence="9" type="ORF">Q9L58_003890</name>
</gene>
<feature type="compositionally biased region" description="Polar residues" evidence="8">
    <location>
        <begin position="129"/>
        <end position="139"/>
    </location>
</feature>
<keyword evidence="4 7" id="KW-0479">Metal-binding</keyword>
<keyword evidence="7" id="KW-0963">Cytoplasm</keyword>
<dbReference type="Proteomes" id="UP001447188">
    <property type="component" value="Unassembled WGS sequence"/>
</dbReference>
<comment type="similarity">
    <text evidence="3 7">Belongs to the DPH1/DPH2 family. DPH2 subfamily.</text>
</comment>
<dbReference type="SFLD" id="SFLDF00408">
    <property type="entry name" value="Diphthamide_biosynthesis_famil"/>
    <property type="match status" value="1"/>
</dbReference>
<dbReference type="NCBIfam" id="TIGR00322">
    <property type="entry name" value="diphth2_R"/>
    <property type="match status" value="1"/>
</dbReference>
<dbReference type="Pfam" id="PF01866">
    <property type="entry name" value="Diphthamide_syn"/>
    <property type="match status" value="1"/>
</dbReference>
<dbReference type="InterPro" id="IPR042265">
    <property type="entry name" value="DPH1/DPH2_3"/>
</dbReference>
<comment type="cofactor">
    <cofactor evidence="1">
        <name>[4Fe-4S] cluster</name>
        <dbReference type="ChEBI" id="CHEBI:49883"/>
    </cofactor>
</comment>
<dbReference type="Gene3D" id="3.40.50.11860">
    <property type="entry name" value="Diphthamide synthesis DPH1/DPH2 domain 3"/>
    <property type="match status" value="1"/>
</dbReference>
<dbReference type="InterPro" id="IPR016435">
    <property type="entry name" value="DPH1/DPH2"/>
</dbReference>
<protein>
    <recommendedName>
        <fullName evidence="7">2-(3-amino-3-carboxypropyl)histidine synthase subunit 2</fullName>
    </recommendedName>
</protein>
<dbReference type="InterPro" id="IPR010014">
    <property type="entry name" value="DHP2"/>
</dbReference>
<dbReference type="PANTHER" id="PTHR10762:SF2">
    <property type="entry name" value="2-(3-AMINO-3-CARBOXYPROPYL)HISTIDINE SYNTHASE SUBUNIT 2"/>
    <property type="match status" value="1"/>
</dbReference>
<proteinExistence type="inferred from homology"/>
<feature type="region of interest" description="Disordered" evidence="8">
    <location>
        <begin position="445"/>
        <end position="485"/>
    </location>
</feature>
<comment type="subcellular location">
    <subcellularLocation>
        <location evidence="7">Cytoplasm</location>
    </subcellularLocation>
</comment>
<keyword evidence="5 7" id="KW-0408">Iron</keyword>
<sequence length="585" mass="63883">MSEAPLAAPALYTPDDHLFAASDPDEQANSRTHADLGEDAFKEIYDIDRTVGEIVEKGYKRVALQFPDELLGDSTRVYDLISRGMNVGVPYYATSRISGKSVVENLQELGISEGGDGCCGSDPSRKENGQSGNWDNSTKPVPKTDSDEKKAFILADTSYSACCIDEIAAEHCGADVLVHYGRSCLSPTTRLPVIYVFTTNPLDLTSVVSSFCLTFPDKDAKVILMADVTYTSHIPTLHRLLVESGYTGVFATDVIHDPSSPLPNRTLPPGGEDPETLRSQALFHISAPLPSLLLVLASRIASIHTYLPATSSVSTESTTVLLRRRYALLSHARTAGIIGILVNTLNVKNYLPMLSMVKRQIREAGRKSYLVVVGKVNVEKVANFSEIEVWVGVGCWEQGIVGSEGGREFYRAVITPFELGCALDKEKSWTGEWVTDFESLLEIDEETKRGQAEQKDRGVTRSGEGEDEDSDDEPPEFDLRTGRYVSTSRPLRQRKEKLVEETPNGDPSLALITSSSSSKQLSATGGVISPAAEFLRDKRSWRGLGSDFVVEYEKEEGKDQKEGAVVEIGRNGVARGYTVGDGGRH</sequence>